<evidence type="ECO:0000313" key="3">
    <source>
        <dbReference type="Proteomes" id="UP000184394"/>
    </source>
</evidence>
<dbReference type="AlphaFoldDB" id="A0A1M7J5F5"/>
<dbReference type="InterPro" id="IPR048354">
    <property type="entry name" value="TOD1_MUCI70_glycTrfase_dom"/>
</dbReference>
<sequence>MYTDREEALIRELEKCNYEYLLTKENEQRYLRKSKLDYARFKKSFDFKKAKRKYMKLYGLESFADKANELGWDKKKSEQCLYLRSPKKTVVYTCISGKYDSGSEPRFIQNPNISYVMYTNQNIKSEVWEVRPIPESLNELTDVQKNRYLKMHPHEFFRDYDYAIYIDGNVQVISDMSGLANMIDETVGFAMHTHRNRNCLYQEAVFCQIYRKGNSQGITDDVRRYQSEGFPKSYGLLECTVFAVDLHSEVSKKIFEEWWKEFLKASSCRDQLSLPYVLWKNDISIEKCGTMGANLYRNPKFRVLSHIK</sequence>
<proteinExistence type="predicted"/>
<dbReference type="Proteomes" id="UP000184394">
    <property type="component" value="Unassembled WGS sequence"/>
</dbReference>
<dbReference type="Gene3D" id="3.90.550.10">
    <property type="entry name" value="Spore Coat Polysaccharide Biosynthesis Protein SpsA, Chain A"/>
    <property type="match status" value="1"/>
</dbReference>
<gene>
    <name evidence="2" type="ORF">SAMN04487860_105139</name>
</gene>
<dbReference type="SUPFAM" id="SSF53448">
    <property type="entry name" value="Nucleotide-diphospho-sugar transferases"/>
    <property type="match status" value="1"/>
</dbReference>
<reference evidence="2 3" key="1">
    <citation type="submission" date="2016-11" db="EMBL/GenBank/DDBJ databases">
        <authorList>
            <person name="Jaros S."/>
            <person name="Januszkiewicz K."/>
            <person name="Wedrychowicz H."/>
        </authorList>
    </citation>
    <scope>NUCLEOTIDE SEQUENCE [LARGE SCALE GENOMIC DNA]</scope>
    <source>
        <strain evidence="2 3">Y1</strain>
    </source>
</reference>
<feature type="domain" description="TOD1/MUCI70 glycosyltransferase-like" evidence="1">
    <location>
        <begin position="82"/>
        <end position="282"/>
    </location>
</feature>
<evidence type="ECO:0000259" key="1">
    <source>
        <dbReference type="Pfam" id="PF04765"/>
    </source>
</evidence>
<dbReference type="Pfam" id="PF04765">
    <property type="entry name" value="TOD1_MUCI70"/>
    <property type="match status" value="1"/>
</dbReference>
<dbReference type="EMBL" id="FRCT01000005">
    <property type="protein sequence ID" value="SHM48103.1"/>
    <property type="molecule type" value="Genomic_DNA"/>
</dbReference>
<dbReference type="InterPro" id="IPR029044">
    <property type="entry name" value="Nucleotide-diphossugar_trans"/>
</dbReference>
<accession>A0A1M7J5F5</accession>
<protein>
    <recommendedName>
        <fullName evidence="1">TOD1/MUCI70 glycosyltransferase-like domain-containing protein</fullName>
    </recommendedName>
</protein>
<evidence type="ECO:0000313" key="2">
    <source>
        <dbReference type="EMBL" id="SHM48103.1"/>
    </source>
</evidence>
<name>A0A1M7J5F5_RUMFL</name>
<organism evidence="2 3">
    <name type="scientific">Ruminococcus flavefaciens</name>
    <dbReference type="NCBI Taxonomy" id="1265"/>
    <lineage>
        <taxon>Bacteria</taxon>
        <taxon>Bacillati</taxon>
        <taxon>Bacillota</taxon>
        <taxon>Clostridia</taxon>
        <taxon>Eubacteriales</taxon>
        <taxon>Oscillospiraceae</taxon>
        <taxon>Ruminococcus</taxon>
    </lineage>
</organism>